<evidence type="ECO:0000256" key="5">
    <source>
        <dbReference type="ARBA" id="ARBA00023242"/>
    </source>
</evidence>
<dbReference type="Pfam" id="PF00628">
    <property type="entry name" value="PHD"/>
    <property type="match status" value="1"/>
</dbReference>
<evidence type="ECO:0000256" key="2">
    <source>
        <dbReference type="ARBA" id="ARBA00022723"/>
    </source>
</evidence>
<feature type="compositionally biased region" description="Polar residues" evidence="7">
    <location>
        <begin position="432"/>
        <end position="454"/>
    </location>
</feature>
<evidence type="ECO:0000256" key="3">
    <source>
        <dbReference type="ARBA" id="ARBA00022771"/>
    </source>
</evidence>
<feature type="compositionally biased region" description="Polar residues" evidence="7">
    <location>
        <begin position="579"/>
        <end position="597"/>
    </location>
</feature>
<dbReference type="SUPFAM" id="SSF57903">
    <property type="entry name" value="FYVE/PHD zinc finger"/>
    <property type="match status" value="1"/>
</dbReference>
<gene>
    <name evidence="9" type="primary">DIDO1</name>
    <name evidence="9" type="ORF">TR123689</name>
</gene>
<accession>A0A0X3P225</accession>
<feature type="region of interest" description="Disordered" evidence="7">
    <location>
        <begin position="363"/>
        <end position="403"/>
    </location>
</feature>
<evidence type="ECO:0000256" key="6">
    <source>
        <dbReference type="PROSITE-ProRule" id="PRU00146"/>
    </source>
</evidence>
<feature type="region of interest" description="Disordered" evidence="7">
    <location>
        <begin position="876"/>
        <end position="913"/>
    </location>
</feature>
<keyword evidence="5" id="KW-0539">Nucleus</keyword>
<dbReference type="PROSITE" id="PS50016">
    <property type="entry name" value="ZF_PHD_2"/>
    <property type="match status" value="1"/>
</dbReference>
<evidence type="ECO:0000256" key="7">
    <source>
        <dbReference type="SAM" id="MobiDB-lite"/>
    </source>
</evidence>
<name>A0A0X3P225_SCHSO</name>
<dbReference type="InterPro" id="IPR013083">
    <property type="entry name" value="Znf_RING/FYVE/PHD"/>
</dbReference>
<evidence type="ECO:0000256" key="4">
    <source>
        <dbReference type="ARBA" id="ARBA00022833"/>
    </source>
</evidence>
<dbReference type="InterPro" id="IPR019786">
    <property type="entry name" value="Zinc_finger_PHD-type_CS"/>
</dbReference>
<protein>
    <submittedName>
        <fullName evidence="9">Death-inducer obliterator 1</fullName>
    </submittedName>
</protein>
<dbReference type="SMART" id="SM00249">
    <property type="entry name" value="PHD"/>
    <property type="match status" value="1"/>
</dbReference>
<feature type="compositionally biased region" description="Polar residues" evidence="7">
    <location>
        <begin position="375"/>
        <end position="391"/>
    </location>
</feature>
<feature type="compositionally biased region" description="Basic residues" evidence="7">
    <location>
        <begin position="123"/>
        <end position="135"/>
    </location>
</feature>
<dbReference type="GO" id="GO:0048188">
    <property type="term" value="C:Set1C/COMPASS complex"/>
    <property type="evidence" value="ECO:0007669"/>
    <property type="project" value="InterPro"/>
</dbReference>
<feature type="region of interest" description="Disordered" evidence="7">
    <location>
        <begin position="427"/>
        <end position="456"/>
    </location>
</feature>
<keyword evidence="4" id="KW-0862">Zinc</keyword>
<dbReference type="EMBL" id="GEEE01017502">
    <property type="protein sequence ID" value="JAP45723.1"/>
    <property type="molecule type" value="Transcribed_RNA"/>
</dbReference>
<dbReference type="GO" id="GO:0045893">
    <property type="term" value="P:positive regulation of DNA-templated transcription"/>
    <property type="evidence" value="ECO:0007669"/>
    <property type="project" value="TreeGrafter"/>
</dbReference>
<dbReference type="CDD" id="cd15552">
    <property type="entry name" value="PHD_PHF3_like"/>
    <property type="match status" value="1"/>
</dbReference>
<keyword evidence="3 6" id="KW-0863">Zinc-finger</keyword>
<dbReference type="InterPro" id="IPR037869">
    <property type="entry name" value="Spp1/CFP1"/>
</dbReference>
<evidence type="ECO:0000256" key="1">
    <source>
        <dbReference type="ARBA" id="ARBA00004123"/>
    </source>
</evidence>
<feature type="domain" description="PHD-type" evidence="8">
    <location>
        <begin position="182"/>
        <end position="232"/>
    </location>
</feature>
<proteinExistence type="predicted"/>
<dbReference type="InterPro" id="IPR011011">
    <property type="entry name" value="Znf_FYVE_PHD"/>
</dbReference>
<comment type="subcellular location">
    <subcellularLocation>
        <location evidence="1">Nucleus</location>
    </subcellularLocation>
</comment>
<feature type="region of interest" description="Disordered" evidence="7">
    <location>
        <begin position="1098"/>
        <end position="1121"/>
    </location>
</feature>
<reference evidence="9" key="1">
    <citation type="submission" date="2016-01" db="EMBL/GenBank/DDBJ databases">
        <title>Reference transcriptome for the parasite Schistocephalus solidus: insights into the molecular evolution of parasitism.</title>
        <authorList>
            <person name="Hebert F.O."/>
            <person name="Grambauer S."/>
            <person name="Barber I."/>
            <person name="Landry C.R."/>
            <person name="Aubin-Horth N."/>
        </authorList>
    </citation>
    <scope>NUCLEOTIDE SEQUENCE</scope>
</reference>
<sequence length="1220" mass="133958">MTATGSNVPPELLDETSAFELFQSECLWDLDCSKFPVDLDGDDFNEHGGLLSPLPFCEAEHDDSSFPYTSDKTASYGSNSVRRQSARIQDLVRQKLVEEIQKRNEMLDRVGSEAREEEEPPKTRSKQGHRKKHSAGKTPQVKGCRRLTKKHLTAPGGFLKETSSDWQHHEVDCGYTDEDPTKLWCICRQPHSGRFMICCDRCDEWYHGDCVGVDPQQGVQMEEFVCSSCRRLNSSPSSISAPATEEQCLLRADFCETAMSPKTYSQNYSTLTTTTTAPVTICPIPAQEGTPNIFEKVGLLRPTESLKKEHSGTCDLSLQSVVAKCSSSSLPSSLGAARAALPSLPRGPVDVEGCAFADKMQSETDNNLDAPRVPSPTSLIQPPTVNATAEATGTPEDAQAVERRSWDTPILSLLAASAQSLVRAVGKEGVPTDNQSTQKSSLSVSEPEQSLSLKTRQDSALPPCTIRCLGALCNNQVCPRVGLYCRPDCLKQSVTEFLRTQKNQMALEEGPSRVVIVDRKSQTLVPRKKMPRLDESALIDYLQEHPTCQLISLRRKGHTEKPQKGVVKVDLRTSRQDSSHLLSGSSKDTVPGTKTSKLSVSEERELLRRRLSTVLEERIRQVRHLYTLSRRRLNQLVLETESAIARRHCLYRLTLAEGGRKDVNSHCQLADFRRHSQLLLKAIEADSRLAHLLLVELISPTQLAACTSEARLKVLIQSFPSGTAKGFDMVDWTATGQGLSESTDPVLSSSWGIQRSTHSVTHLRDIDTTAEHERHLYDVNCQKCKSVCKDKTSLDTTATVRKKQPFADTLHPETVPVRGAAPTIREVTTKPTPVLPAPLFVCTHSQSAQPVSILRPESCPSPKSSLRVDTTLSQHLKRPRSENVSGSEGFPLSCPVTKSRKSPAKTLMNSVKSPRPHFSTGLLNLPFPPTMPLPIPLASPPKSVCWFGDILLSSRRSGRPDSTLSCSARLVTRVPAAGEPNLDSPLPPALRVIGGVDARNMPHYLQNALQSRTTEVLMLRLEPAQSSANLAQIVRVLRKLRKGCVSAVLGPRPSRTSGCFLYAPCDAVKLPLLLCNDELNCDGLFVIIVRELPPSPSPLSQSAPALHPAEHTSPLPTAVSSQAQKTEKLFSSLASDPIPSESIQKAVHAARRPQDEDLRVICADAALDARPSLSPTTPDPVVLPYAADVDYRFLPQREQQSALGDEDLRFPISVRSELSR</sequence>
<dbReference type="PANTHER" id="PTHR46174:SF1">
    <property type="entry name" value="CXXC-TYPE ZINC FINGER PROTEIN 1"/>
    <property type="match status" value="1"/>
</dbReference>
<organism evidence="9">
    <name type="scientific">Schistocephalus solidus</name>
    <name type="common">Tapeworm</name>
    <dbReference type="NCBI Taxonomy" id="70667"/>
    <lineage>
        <taxon>Eukaryota</taxon>
        <taxon>Metazoa</taxon>
        <taxon>Spiralia</taxon>
        <taxon>Lophotrochozoa</taxon>
        <taxon>Platyhelminthes</taxon>
        <taxon>Cestoda</taxon>
        <taxon>Eucestoda</taxon>
        <taxon>Diphyllobothriidea</taxon>
        <taxon>Diphyllobothriidae</taxon>
        <taxon>Schistocephalus</taxon>
    </lineage>
</organism>
<feature type="region of interest" description="Disordered" evidence="7">
    <location>
        <begin position="574"/>
        <end position="598"/>
    </location>
</feature>
<dbReference type="InterPro" id="IPR019787">
    <property type="entry name" value="Znf_PHD-finger"/>
</dbReference>
<feature type="region of interest" description="Disordered" evidence="7">
    <location>
        <begin position="107"/>
        <end position="146"/>
    </location>
</feature>
<dbReference type="PROSITE" id="PS01359">
    <property type="entry name" value="ZF_PHD_1"/>
    <property type="match status" value="1"/>
</dbReference>
<dbReference type="GO" id="GO:0008270">
    <property type="term" value="F:zinc ion binding"/>
    <property type="evidence" value="ECO:0007669"/>
    <property type="project" value="UniProtKB-KW"/>
</dbReference>
<dbReference type="Gene3D" id="3.30.40.10">
    <property type="entry name" value="Zinc/RING finger domain, C3HC4 (zinc finger)"/>
    <property type="match status" value="1"/>
</dbReference>
<dbReference type="PANTHER" id="PTHR46174">
    <property type="entry name" value="CXXC-TYPE ZINC FINGER PROTEIN 1"/>
    <property type="match status" value="1"/>
</dbReference>
<keyword evidence="2" id="KW-0479">Metal-binding</keyword>
<evidence type="ECO:0000313" key="9">
    <source>
        <dbReference type="EMBL" id="JAP45723.1"/>
    </source>
</evidence>
<dbReference type="AlphaFoldDB" id="A0A0X3P225"/>
<feature type="compositionally biased region" description="Low complexity" evidence="7">
    <location>
        <begin position="1098"/>
        <end position="1107"/>
    </location>
</feature>
<dbReference type="InterPro" id="IPR001965">
    <property type="entry name" value="Znf_PHD"/>
</dbReference>
<evidence type="ECO:0000259" key="8">
    <source>
        <dbReference type="PROSITE" id="PS50016"/>
    </source>
</evidence>